<accession>A0ABP0QL95</accession>
<evidence type="ECO:0000313" key="3">
    <source>
        <dbReference type="Proteomes" id="UP001642484"/>
    </source>
</evidence>
<evidence type="ECO:0000256" key="1">
    <source>
        <dbReference type="SAM" id="SignalP"/>
    </source>
</evidence>
<feature type="chain" id="PRO_5046138762" evidence="1">
    <location>
        <begin position="33"/>
        <end position="135"/>
    </location>
</feature>
<gene>
    <name evidence="2" type="ORF">CCMP2556_LOCUS42888</name>
</gene>
<reference evidence="2 3" key="1">
    <citation type="submission" date="2024-02" db="EMBL/GenBank/DDBJ databases">
        <authorList>
            <person name="Chen Y."/>
            <person name="Shah S."/>
            <person name="Dougan E. K."/>
            <person name="Thang M."/>
            <person name="Chan C."/>
        </authorList>
    </citation>
    <scope>NUCLEOTIDE SEQUENCE [LARGE SCALE GENOMIC DNA]</scope>
</reference>
<keyword evidence="1" id="KW-0732">Signal</keyword>
<proteinExistence type="predicted"/>
<name>A0ABP0QL95_9DINO</name>
<organism evidence="2 3">
    <name type="scientific">Durusdinium trenchii</name>
    <dbReference type="NCBI Taxonomy" id="1381693"/>
    <lineage>
        <taxon>Eukaryota</taxon>
        <taxon>Sar</taxon>
        <taxon>Alveolata</taxon>
        <taxon>Dinophyceae</taxon>
        <taxon>Suessiales</taxon>
        <taxon>Symbiodiniaceae</taxon>
        <taxon>Durusdinium</taxon>
    </lineage>
</organism>
<feature type="signal peptide" evidence="1">
    <location>
        <begin position="1"/>
        <end position="32"/>
    </location>
</feature>
<protein>
    <submittedName>
        <fullName evidence="2">Uncharacterized protein</fullName>
    </submittedName>
</protein>
<evidence type="ECO:0000313" key="2">
    <source>
        <dbReference type="EMBL" id="CAK9089037.1"/>
    </source>
</evidence>
<comment type="caution">
    <text evidence="2">The sequence shown here is derived from an EMBL/GenBank/DDBJ whole genome shotgun (WGS) entry which is preliminary data.</text>
</comment>
<sequence>MARSCSALRVLRHPLTCTMRAVLLCYVWAAMAVRDVRNSMSVEGGYCMARDKTNTGMVGICEKKAYRDCGGDCFWKDDKDWGFCMARDKTNQRMVGACAKKFEACGCEPGRWGSSSIPTCFVPTQPHSSNVEHAP</sequence>
<keyword evidence="3" id="KW-1185">Reference proteome</keyword>
<dbReference type="Proteomes" id="UP001642484">
    <property type="component" value="Unassembled WGS sequence"/>
</dbReference>
<dbReference type="EMBL" id="CAXAMN010024694">
    <property type="protein sequence ID" value="CAK9089037.1"/>
    <property type="molecule type" value="Genomic_DNA"/>
</dbReference>